<dbReference type="SUPFAM" id="SSF81383">
    <property type="entry name" value="F-box domain"/>
    <property type="match status" value="1"/>
</dbReference>
<dbReference type="AlphaFoldDB" id="A0A9N8V3A5"/>
<gene>
    <name evidence="3" type="ORF">FMOSSE_LOCUS288</name>
</gene>
<feature type="compositionally biased region" description="Basic residues" evidence="1">
    <location>
        <begin position="308"/>
        <end position="317"/>
    </location>
</feature>
<feature type="domain" description="F-box" evidence="2">
    <location>
        <begin position="29"/>
        <end position="81"/>
    </location>
</feature>
<dbReference type="CDD" id="cd09917">
    <property type="entry name" value="F-box_SF"/>
    <property type="match status" value="1"/>
</dbReference>
<reference evidence="3" key="1">
    <citation type="submission" date="2021-06" db="EMBL/GenBank/DDBJ databases">
        <authorList>
            <person name="Kallberg Y."/>
            <person name="Tangrot J."/>
            <person name="Rosling A."/>
        </authorList>
    </citation>
    <scope>NUCLEOTIDE SEQUENCE</scope>
    <source>
        <strain evidence="3">87-6 pot B 2015</strain>
    </source>
</reference>
<comment type="caution">
    <text evidence="3">The sequence shown here is derived from an EMBL/GenBank/DDBJ whole genome shotgun (WGS) entry which is preliminary data.</text>
</comment>
<dbReference type="InterPro" id="IPR001810">
    <property type="entry name" value="F-box_dom"/>
</dbReference>
<dbReference type="PROSITE" id="PS50181">
    <property type="entry name" value="FBOX"/>
    <property type="match status" value="1"/>
</dbReference>
<accession>A0A9N8V3A5</accession>
<dbReference type="Gene3D" id="1.20.1280.50">
    <property type="match status" value="1"/>
</dbReference>
<evidence type="ECO:0000313" key="4">
    <source>
        <dbReference type="Proteomes" id="UP000789375"/>
    </source>
</evidence>
<dbReference type="Proteomes" id="UP000789375">
    <property type="component" value="Unassembled WGS sequence"/>
</dbReference>
<keyword evidence="4" id="KW-1185">Reference proteome</keyword>
<name>A0A9N8V3A5_FUNMO</name>
<evidence type="ECO:0000259" key="2">
    <source>
        <dbReference type="PROSITE" id="PS50181"/>
    </source>
</evidence>
<evidence type="ECO:0000256" key="1">
    <source>
        <dbReference type="SAM" id="MobiDB-lite"/>
    </source>
</evidence>
<protein>
    <submittedName>
        <fullName evidence="3">8676_t:CDS:1</fullName>
    </submittedName>
</protein>
<organism evidence="3 4">
    <name type="scientific">Funneliformis mosseae</name>
    <name type="common">Endomycorrhizal fungus</name>
    <name type="synonym">Glomus mosseae</name>
    <dbReference type="NCBI Taxonomy" id="27381"/>
    <lineage>
        <taxon>Eukaryota</taxon>
        <taxon>Fungi</taxon>
        <taxon>Fungi incertae sedis</taxon>
        <taxon>Mucoromycota</taxon>
        <taxon>Glomeromycotina</taxon>
        <taxon>Glomeromycetes</taxon>
        <taxon>Glomerales</taxon>
        <taxon>Glomeraceae</taxon>
        <taxon>Funneliformis</taxon>
    </lineage>
</organism>
<proteinExistence type="predicted"/>
<dbReference type="PROSITE" id="PS51257">
    <property type="entry name" value="PROKAR_LIPOPROTEIN"/>
    <property type="match status" value="1"/>
</dbReference>
<dbReference type="EMBL" id="CAJVPP010000026">
    <property type="protein sequence ID" value="CAG8435662.1"/>
    <property type="molecule type" value="Genomic_DNA"/>
</dbReference>
<feature type="compositionally biased region" description="Basic residues" evidence="1">
    <location>
        <begin position="329"/>
        <end position="340"/>
    </location>
</feature>
<evidence type="ECO:0000313" key="3">
    <source>
        <dbReference type="EMBL" id="CAG8435662.1"/>
    </source>
</evidence>
<feature type="region of interest" description="Disordered" evidence="1">
    <location>
        <begin position="308"/>
        <end position="340"/>
    </location>
</feature>
<dbReference type="InterPro" id="IPR036047">
    <property type="entry name" value="F-box-like_dom_sf"/>
</dbReference>
<sequence>MVSLDKSNYPTYTTLQIVSSNLQVATTTSCKITLLPSEILIQICSYLTPYELLLLSETCVRFKKFLDAPKSSTTQEIWKNSKKAFVSSDDEDDDDMNPPEGMCKRDYFKLLYYKECSFCENKDKYLGRIFWQFKVRCCSTCLMKNTISLRELLTKYVDMPENLILTIPYICYNYTHYFWTNSIKYIYIKYLIYLKSTALRSPQFHSFVDSLKSNFESVMNYAREKERVQEKKEMEYRKRYRRPLLSRLQRISFKKIVLPISRLEREMLRIKERLTTREKFKSLKQRFDRFDERTFLENKQVVKQISRIKHNKKRRGQKNQNGETIKRCKDNRKKFSHKYG</sequence>
<dbReference type="Pfam" id="PF12937">
    <property type="entry name" value="F-box-like"/>
    <property type="match status" value="1"/>
</dbReference>